<dbReference type="RefSeq" id="XP_977063.1">
    <property type="nucleotide sequence ID" value="XM_971970.3"/>
</dbReference>
<dbReference type="STRING" id="312017.Q22MF7"/>
<feature type="domain" description="Brix" evidence="5">
    <location>
        <begin position="41"/>
        <end position="256"/>
    </location>
</feature>
<dbReference type="InParanoid" id="Q22MF7"/>
<dbReference type="KEGG" id="tet:TTHERM_00035630"/>
<evidence type="ECO:0000256" key="3">
    <source>
        <dbReference type="ARBA" id="ARBA00023242"/>
    </source>
</evidence>
<evidence type="ECO:0000256" key="2">
    <source>
        <dbReference type="ARBA" id="ARBA00010782"/>
    </source>
</evidence>
<dbReference type="GO" id="GO:0000463">
    <property type="term" value="P:maturation of LSU-rRNA from tricistronic rRNA transcript (SSU-rRNA, 5.8S rRNA, LSU-rRNA)"/>
    <property type="evidence" value="ECO:0007669"/>
    <property type="project" value="TreeGrafter"/>
</dbReference>
<keyword evidence="3 4" id="KW-0539">Nucleus</keyword>
<evidence type="ECO:0000313" key="7">
    <source>
        <dbReference type="Proteomes" id="UP000009168"/>
    </source>
</evidence>
<organism evidence="6 7">
    <name type="scientific">Tetrahymena thermophila (strain SB210)</name>
    <dbReference type="NCBI Taxonomy" id="312017"/>
    <lineage>
        <taxon>Eukaryota</taxon>
        <taxon>Sar</taxon>
        <taxon>Alveolata</taxon>
        <taxon>Ciliophora</taxon>
        <taxon>Intramacronucleata</taxon>
        <taxon>Oligohymenophorea</taxon>
        <taxon>Hymenostomatida</taxon>
        <taxon>Tetrahymenina</taxon>
        <taxon>Tetrahymenidae</taxon>
        <taxon>Tetrahymena</taxon>
    </lineage>
</organism>
<dbReference type="OrthoDB" id="407658at2759"/>
<dbReference type="GO" id="GO:0019843">
    <property type="term" value="F:rRNA binding"/>
    <property type="evidence" value="ECO:0007669"/>
    <property type="project" value="UniProtKB-UniRule"/>
</dbReference>
<keyword evidence="7" id="KW-1185">Reference proteome</keyword>
<dbReference type="Proteomes" id="UP000009168">
    <property type="component" value="Unassembled WGS sequence"/>
</dbReference>
<dbReference type="GeneID" id="7847260"/>
<dbReference type="OMA" id="YLMHCAL"/>
<dbReference type="PANTHER" id="PTHR12728:SF0">
    <property type="entry name" value="RIBOSOME PRODUCTION FACTOR 2 HOMOLOG"/>
    <property type="match status" value="1"/>
</dbReference>
<dbReference type="PROSITE" id="PS50833">
    <property type="entry name" value="BRIX"/>
    <property type="match status" value="1"/>
</dbReference>
<dbReference type="EMBL" id="GG662720">
    <property type="protein sequence ID" value="EAR86401.1"/>
    <property type="molecule type" value="Genomic_DNA"/>
</dbReference>
<proteinExistence type="inferred from homology"/>
<sequence>MEIVDKEQNLAKIDKEIRTPKTARGRRLLKKREPQLEEGSKKTIFIKGKKTSEDVSKIMKDIYTLKKINSVNFSNRHDVLPFENVQPIENYCSKQDCSLFVFGSHNKKRPDNLILGRLFDGHLLDMVEFGVSNMKSQSSFTSIIDIPSQARPVLVFQGPLFDSEPTFMKIKNLLNDFFVENINVAEIDIMTGMRYTIVFTANEKNILMRTYAININKSEVNKEDLQSNSNASAIQLTEIGPSADLTVRREQWASDETMKVACKQPKVVKKKQDKNKFTDALGNTVAKIYTNHQNFNVLALKKRKKLKTNSGEEKTIDVDDL</sequence>
<dbReference type="HOGENOM" id="CLU_049783_1_1_1"/>
<evidence type="ECO:0000256" key="4">
    <source>
        <dbReference type="RuleBase" id="RU367086"/>
    </source>
</evidence>
<dbReference type="InterPro" id="IPR039770">
    <property type="entry name" value="Rpf2"/>
</dbReference>
<dbReference type="SMART" id="SM00879">
    <property type="entry name" value="Brix"/>
    <property type="match status" value="1"/>
</dbReference>
<comment type="subcellular location">
    <subcellularLocation>
        <location evidence="1 4">Nucleus</location>
        <location evidence="1 4">Nucleolus</location>
    </subcellularLocation>
</comment>
<accession>Q22MF7</accession>
<dbReference type="GO" id="GO:0000027">
    <property type="term" value="P:ribosomal large subunit assembly"/>
    <property type="evidence" value="ECO:0007669"/>
    <property type="project" value="InterPro"/>
</dbReference>
<evidence type="ECO:0000259" key="5">
    <source>
        <dbReference type="PROSITE" id="PS50833"/>
    </source>
</evidence>
<dbReference type="InterPro" id="IPR007109">
    <property type="entry name" value="Brix"/>
</dbReference>
<evidence type="ECO:0000256" key="1">
    <source>
        <dbReference type="ARBA" id="ARBA00004604"/>
    </source>
</evidence>
<comment type="similarity">
    <text evidence="2 4">Belongs to the RPF2 family.</text>
</comment>
<dbReference type="Pfam" id="PF04427">
    <property type="entry name" value="Brix"/>
    <property type="match status" value="1"/>
</dbReference>
<reference evidence="7" key="1">
    <citation type="journal article" date="2006" name="PLoS Biol.">
        <title>Macronuclear genome sequence of the ciliate Tetrahymena thermophila, a model eukaryote.</title>
        <authorList>
            <person name="Eisen J.A."/>
            <person name="Coyne R.S."/>
            <person name="Wu M."/>
            <person name="Wu D."/>
            <person name="Thiagarajan M."/>
            <person name="Wortman J.R."/>
            <person name="Badger J.H."/>
            <person name="Ren Q."/>
            <person name="Amedeo P."/>
            <person name="Jones K.M."/>
            <person name="Tallon L.J."/>
            <person name="Delcher A.L."/>
            <person name="Salzberg S.L."/>
            <person name="Silva J.C."/>
            <person name="Haas B.J."/>
            <person name="Majoros W.H."/>
            <person name="Farzad M."/>
            <person name="Carlton J.M."/>
            <person name="Smith R.K. Jr."/>
            <person name="Garg J."/>
            <person name="Pearlman R.E."/>
            <person name="Karrer K.M."/>
            <person name="Sun L."/>
            <person name="Manning G."/>
            <person name="Elde N.C."/>
            <person name="Turkewitz A.P."/>
            <person name="Asai D.J."/>
            <person name="Wilkes D.E."/>
            <person name="Wang Y."/>
            <person name="Cai H."/>
            <person name="Collins K."/>
            <person name="Stewart B.A."/>
            <person name="Lee S.R."/>
            <person name="Wilamowska K."/>
            <person name="Weinberg Z."/>
            <person name="Ruzzo W.L."/>
            <person name="Wloga D."/>
            <person name="Gaertig J."/>
            <person name="Frankel J."/>
            <person name="Tsao C.-C."/>
            <person name="Gorovsky M.A."/>
            <person name="Keeling P.J."/>
            <person name="Waller R.F."/>
            <person name="Patron N.J."/>
            <person name="Cherry J.M."/>
            <person name="Stover N.A."/>
            <person name="Krieger C.J."/>
            <person name="del Toro C."/>
            <person name="Ryder H.F."/>
            <person name="Williamson S.C."/>
            <person name="Barbeau R.A."/>
            <person name="Hamilton E.P."/>
            <person name="Orias E."/>
        </authorList>
    </citation>
    <scope>NUCLEOTIDE SEQUENCE [LARGE SCALE GENOMIC DNA]</scope>
    <source>
        <strain evidence="7">SB210</strain>
    </source>
</reference>
<protein>
    <recommendedName>
        <fullName evidence="4">Ribosome production factor 2 homolog</fullName>
    </recommendedName>
    <alternativeName>
        <fullName evidence="4">Ribosome biogenesis protein RPF2 homolog</fullName>
    </alternativeName>
</protein>
<dbReference type="GO" id="GO:0005730">
    <property type="term" value="C:nucleolus"/>
    <property type="evidence" value="ECO:0007669"/>
    <property type="project" value="UniProtKB-SubCell"/>
</dbReference>
<gene>
    <name evidence="6" type="ORF">TTHERM_00035630</name>
</gene>
<evidence type="ECO:0000313" key="6">
    <source>
        <dbReference type="EMBL" id="EAR86401.1"/>
    </source>
</evidence>
<dbReference type="eggNOG" id="KOG3031">
    <property type="taxonomic scope" value="Eukaryota"/>
</dbReference>
<dbReference type="AlphaFoldDB" id="Q22MF7"/>
<dbReference type="PANTHER" id="PTHR12728">
    <property type="entry name" value="BRIX DOMAIN CONTAINING PROTEIN"/>
    <property type="match status" value="1"/>
</dbReference>
<name>Q22MF7_TETTS</name>